<gene>
    <name evidence="8" type="ORF">ACFQBM_13780</name>
</gene>
<comment type="caution">
    <text evidence="8">The sequence shown here is derived from an EMBL/GenBank/DDBJ whole genome shotgun (WGS) entry which is preliminary data.</text>
</comment>
<dbReference type="Gene3D" id="3.90.380.10">
    <property type="entry name" value="Naphthalene 1,2-dioxygenase Alpha Subunit, Chain A, domain 1"/>
    <property type="match status" value="1"/>
</dbReference>
<dbReference type="Pfam" id="PF00355">
    <property type="entry name" value="Rieske"/>
    <property type="match status" value="1"/>
</dbReference>
<evidence type="ECO:0000259" key="7">
    <source>
        <dbReference type="PROSITE" id="PS51296"/>
    </source>
</evidence>
<keyword evidence="5" id="KW-0408">Iron</keyword>
<keyword evidence="4" id="KW-0560">Oxidoreductase</keyword>
<dbReference type="SUPFAM" id="SSF55961">
    <property type="entry name" value="Bet v1-like"/>
    <property type="match status" value="1"/>
</dbReference>
<keyword evidence="2" id="KW-0001">2Fe-2S</keyword>
<sequence length="329" mass="37309">MTIASDKPRFARGWHVIGTSEDFPQGEPKGFPYFGTKIVAFRGEDGQVHVLDGYCPHMGADLSQGEVSGNSITCPFHHWQWGCDGKCEDIPYAKVVPPRAKVKVWPSVERNNLVFVWNDPEGNPPYYEIPLMDECDSGEWMPWVVDTMHIPTHPKELVDNVADKAHFGPVHGAPVSKFENRFVDHMAVQIMEATSERLGKNSLKTVATYYGPAYQITVMEGDVESRLLNCHAPIDGNSFDLRFGVMVKRIPGMSDAQMREIADAYVSKAQEAFYEDVEIWKSKTFQENPILCGGDGQILKLRQWYRQFYTDVAELSKDKQKSYLPEYCD</sequence>
<dbReference type="Gene3D" id="2.102.10.10">
    <property type="entry name" value="Rieske [2Fe-2S] iron-sulphur domain"/>
    <property type="match status" value="1"/>
</dbReference>
<dbReference type="SUPFAM" id="SSF50022">
    <property type="entry name" value="ISP domain"/>
    <property type="match status" value="1"/>
</dbReference>
<dbReference type="RefSeq" id="WP_377516633.1">
    <property type="nucleotide sequence ID" value="NZ_JBHSVR010000001.1"/>
</dbReference>
<evidence type="ECO:0000256" key="1">
    <source>
        <dbReference type="ARBA" id="ARBA00001962"/>
    </source>
</evidence>
<dbReference type="Pfam" id="PF19298">
    <property type="entry name" value="KshA_C"/>
    <property type="match status" value="1"/>
</dbReference>
<dbReference type="InterPro" id="IPR050584">
    <property type="entry name" value="Cholesterol_7-desaturase"/>
</dbReference>
<evidence type="ECO:0000256" key="5">
    <source>
        <dbReference type="ARBA" id="ARBA00023004"/>
    </source>
</evidence>
<evidence type="ECO:0000313" key="8">
    <source>
        <dbReference type="EMBL" id="MFC6634366.1"/>
    </source>
</evidence>
<dbReference type="Proteomes" id="UP001596425">
    <property type="component" value="Unassembled WGS sequence"/>
</dbReference>
<feature type="domain" description="Rieske" evidence="7">
    <location>
        <begin position="14"/>
        <end position="116"/>
    </location>
</feature>
<dbReference type="InterPro" id="IPR017941">
    <property type="entry name" value="Rieske_2Fe-2S"/>
</dbReference>
<comment type="cofactor">
    <cofactor evidence="1">
        <name>Fe cation</name>
        <dbReference type="ChEBI" id="CHEBI:24875"/>
    </cofactor>
</comment>
<evidence type="ECO:0000313" key="9">
    <source>
        <dbReference type="Proteomes" id="UP001596425"/>
    </source>
</evidence>
<proteinExistence type="predicted"/>
<dbReference type="PANTHER" id="PTHR21266">
    <property type="entry name" value="IRON-SULFUR DOMAIN CONTAINING PROTEIN"/>
    <property type="match status" value="1"/>
</dbReference>
<name>A0ABW1YNQ4_9GAMM</name>
<dbReference type="InterPro" id="IPR036922">
    <property type="entry name" value="Rieske_2Fe-2S_sf"/>
</dbReference>
<evidence type="ECO:0000256" key="2">
    <source>
        <dbReference type="ARBA" id="ARBA00022714"/>
    </source>
</evidence>
<evidence type="ECO:0000256" key="3">
    <source>
        <dbReference type="ARBA" id="ARBA00022723"/>
    </source>
</evidence>
<keyword evidence="6" id="KW-0411">Iron-sulfur</keyword>
<protein>
    <submittedName>
        <fullName evidence="8">Rieske 2Fe-2S domain-containing protein</fullName>
    </submittedName>
</protein>
<evidence type="ECO:0000256" key="4">
    <source>
        <dbReference type="ARBA" id="ARBA00023002"/>
    </source>
</evidence>
<dbReference type="InterPro" id="IPR045605">
    <property type="entry name" value="KshA-like_C"/>
</dbReference>
<keyword evidence="9" id="KW-1185">Reference proteome</keyword>
<dbReference type="PROSITE" id="PS51296">
    <property type="entry name" value="RIESKE"/>
    <property type="match status" value="1"/>
</dbReference>
<dbReference type="EMBL" id="JBHSVR010000001">
    <property type="protein sequence ID" value="MFC6634366.1"/>
    <property type="molecule type" value="Genomic_DNA"/>
</dbReference>
<reference evidence="9" key="1">
    <citation type="journal article" date="2019" name="Int. J. Syst. Evol. Microbiol.">
        <title>The Global Catalogue of Microorganisms (GCM) 10K type strain sequencing project: providing services to taxonomists for standard genome sequencing and annotation.</title>
        <authorList>
            <consortium name="The Broad Institute Genomics Platform"/>
            <consortium name="The Broad Institute Genome Sequencing Center for Infectious Disease"/>
            <person name="Wu L."/>
            <person name="Ma J."/>
        </authorList>
    </citation>
    <scope>NUCLEOTIDE SEQUENCE [LARGE SCALE GENOMIC DNA]</scope>
    <source>
        <strain evidence="9">CGMCC 1.13718</strain>
    </source>
</reference>
<evidence type="ECO:0000256" key="6">
    <source>
        <dbReference type="ARBA" id="ARBA00023014"/>
    </source>
</evidence>
<accession>A0ABW1YNQ4</accession>
<keyword evidence="3" id="KW-0479">Metal-binding</keyword>
<organism evidence="8 9">
    <name type="scientific">Microbulbifer taiwanensis</name>
    <dbReference type="NCBI Taxonomy" id="986746"/>
    <lineage>
        <taxon>Bacteria</taxon>
        <taxon>Pseudomonadati</taxon>
        <taxon>Pseudomonadota</taxon>
        <taxon>Gammaproteobacteria</taxon>
        <taxon>Cellvibrionales</taxon>
        <taxon>Microbulbiferaceae</taxon>
        <taxon>Microbulbifer</taxon>
    </lineage>
</organism>
<dbReference type="PANTHER" id="PTHR21266:SF60">
    <property type="entry name" value="3-KETOSTEROID-9-ALPHA-MONOOXYGENASE, OXYGENASE COMPONENT"/>
    <property type="match status" value="1"/>
</dbReference>